<organism evidence="1 3">
    <name type="scientific">Bacteroides caccae</name>
    <dbReference type="NCBI Taxonomy" id="47678"/>
    <lineage>
        <taxon>Bacteria</taxon>
        <taxon>Pseudomonadati</taxon>
        <taxon>Bacteroidota</taxon>
        <taxon>Bacteroidia</taxon>
        <taxon>Bacteroidales</taxon>
        <taxon>Bacteroidaceae</taxon>
        <taxon>Bacteroides</taxon>
    </lineage>
</organism>
<dbReference type="EMBL" id="CZBL01000033">
    <property type="protein sequence ID" value="CUQ55422.1"/>
    <property type="molecule type" value="Genomic_DNA"/>
</dbReference>
<evidence type="ECO:0000313" key="1">
    <source>
        <dbReference type="EMBL" id="CUP81790.1"/>
    </source>
</evidence>
<name>A0A174RFQ8_9BACE</name>
<dbReference type="Proteomes" id="UP000095657">
    <property type="component" value="Unassembled WGS sequence"/>
</dbReference>
<dbReference type="Proteomes" id="UP000095725">
    <property type="component" value="Unassembled WGS sequence"/>
</dbReference>
<proteinExistence type="predicted"/>
<evidence type="ECO:0000313" key="4">
    <source>
        <dbReference type="Proteomes" id="UP000095725"/>
    </source>
</evidence>
<dbReference type="RefSeq" id="WP_007478403.1">
    <property type="nucleotide sequence ID" value="NZ_CACRTB010000035.1"/>
</dbReference>
<gene>
    <name evidence="1" type="ORF">ERS852494_03170</name>
    <name evidence="2" type="ORF">ERS852558_04516</name>
</gene>
<reference evidence="3 4" key="1">
    <citation type="submission" date="2015-09" db="EMBL/GenBank/DDBJ databases">
        <authorList>
            <consortium name="Pathogen Informatics"/>
        </authorList>
    </citation>
    <scope>NUCLEOTIDE SEQUENCE [LARGE SCALE GENOMIC DNA]</scope>
    <source>
        <strain evidence="1 3">2789STDY5834880</strain>
        <strain evidence="2 4">2789STDY5834946</strain>
    </source>
</reference>
<protein>
    <submittedName>
        <fullName evidence="1">Uncharacterized protein</fullName>
    </submittedName>
</protein>
<dbReference type="STRING" id="47678.ERS852494_03170"/>
<dbReference type="EMBL" id="CZAI01000007">
    <property type="protein sequence ID" value="CUP81790.1"/>
    <property type="molecule type" value="Genomic_DNA"/>
</dbReference>
<accession>A0A174RFQ8</accession>
<evidence type="ECO:0000313" key="3">
    <source>
        <dbReference type="Proteomes" id="UP000095657"/>
    </source>
</evidence>
<dbReference type="AlphaFoldDB" id="A0A174RFQ8"/>
<evidence type="ECO:0000313" key="2">
    <source>
        <dbReference type="EMBL" id="CUQ55422.1"/>
    </source>
</evidence>
<sequence>MIDIKVYREYWEGVQKRIPEIKKVLPVTIDEEMSKTIQGLSKEECPVLFILIPSGTGASLSADNVRENNLCVIFLMSKYDPQRKGAYETIEEVQPVMERIKQMLIEDSATGCPVTKELDLTSLSTLPESGFYRTFAGWSLAFSFKTRC</sequence>